<accession>A0ACB0E9D9</accession>
<organism evidence="1 2">
    <name type="scientific">Rangifer tarandus platyrhynchus</name>
    <name type="common">Svalbard reindeer</name>
    <dbReference type="NCBI Taxonomy" id="3082113"/>
    <lineage>
        <taxon>Eukaryota</taxon>
        <taxon>Metazoa</taxon>
        <taxon>Chordata</taxon>
        <taxon>Craniata</taxon>
        <taxon>Vertebrata</taxon>
        <taxon>Euteleostomi</taxon>
        <taxon>Mammalia</taxon>
        <taxon>Eutheria</taxon>
        <taxon>Laurasiatheria</taxon>
        <taxon>Artiodactyla</taxon>
        <taxon>Ruminantia</taxon>
        <taxon>Pecora</taxon>
        <taxon>Cervidae</taxon>
        <taxon>Odocoileinae</taxon>
        <taxon>Rangifer</taxon>
    </lineage>
</organism>
<dbReference type="EMBL" id="OX596101">
    <property type="protein sequence ID" value="CAI9697277.1"/>
    <property type="molecule type" value="Genomic_DNA"/>
</dbReference>
<gene>
    <name evidence="1" type="ORF">MRATA1EN3_LOCUS8490</name>
</gene>
<name>A0ACB0E9D9_RANTA</name>
<evidence type="ECO:0000313" key="1">
    <source>
        <dbReference type="EMBL" id="CAI9697277.1"/>
    </source>
</evidence>
<reference evidence="1" key="1">
    <citation type="submission" date="2023-05" db="EMBL/GenBank/DDBJ databases">
        <authorList>
            <consortium name="ELIXIR-Norway"/>
        </authorList>
    </citation>
    <scope>NUCLEOTIDE SEQUENCE</scope>
</reference>
<sequence length="126" mass="14420">MGVEIFYSLFGTLHSYFYELSQENFPYEHQPQSQAHIPEDEEDFYYTGALFGGSMPEVYKLTKACHEMMVIDLANHIEATRNDENHLNKYLLYTTNPPRSSPLSTCGLNRNQRVSGLSKSQACLTT</sequence>
<dbReference type="Proteomes" id="UP001162501">
    <property type="component" value="Chromosome 17"/>
</dbReference>
<proteinExistence type="predicted"/>
<protein>
    <submittedName>
        <fullName evidence="1">Uncharacterized protein</fullName>
    </submittedName>
</protein>
<evidence type="ECO:0000313" key="2">
    <source>
        <dbReference type="Proteomes" id="UP001162501"/>
    </source>
</evidence>